<reference evidence="1" key="1">
    <citation type="submission" date="2009-10" db="EMBL/GenBank/DDBJ databases">
        <title>Diversity of trophic interactions inside an arsenic-rich microbial ecosystem.</title>
        <authorList>
            <person name="Bertin P.N."/>
            <person name="Heinrich-Salmeron A."/>
            <person name="Pelletier E."/>
            <person name="Goulhen-Chollet F."/>
            <person name="Arsene-Ploetze F."/>
            <person name="Gallien S."/>
            <person name="Calteau A."/>
            <person name="Vallenet D."/>
            <person name="Casiot C."/>
            <person name="Chane-Woon-Ming B."/>
            <person name="Giloteaux L."/>
            <person name="Barakat M."/>
            <person name="Bonnefoy V."/>
            <person name="Bruneel O."/>
            <person name="Chandler M."/>
            <person name="Cleiss J."/>
            <person name="Duran R."/>
            <person name="Elbaz-Poulichet F."/>
            <person name="Fonknechten N."/>
            <person name="Lauga B."/>
            <person name="Mornico D."/>
            <person name="Ortet P."/>
            <person name="Schaeffer C."/>
            <person name="Siguier P."/>
            <person name="Alexander Thil Smith A."/>
            <person name="Van Dorsselaer A."/>
            <person name="Weissenbach J."/>
            <person name="Medigue C."/>
            <person name="Le Paslier D."/>
        </authorList>
    </citation>
    <scope>NUCLEOTIDE SEQUENCE</scope>
</reference>
<dbReference type="AlphaFoldDB" id="E6PX39"/>
<proteinExistence type="predicted"/>
<evidence type="ECO:0000313" key="1">
    <source>
        <dbReference type="EMBL" id="CBH99498.1"/>
    </source>
</evidence>
<dbReference type="EMBL" id="CABN01000022">
    <property type="protein sequence ID" value="CBH99498.1"/>
    <property type="molecule type" value="Genomic_DNA"/>
</dbReference>
<organism evidence="1">
    <name type="scientific">mine drainage metagenome</name>
    <dbReference type="NCBI Taxonomy" id="410659"/>
    <lineage>
        <taxon>unclassified sequences</taxon>
        <taxon>metagenomes</taxon>
        <taxon>ecological metagenomes</taxon>
    </lineage>
</organism>
<protein>
    <submittedName>
        <fullName evidence="1">Uncharacterized protein</fullName>
    </submittedName>
</protein>
<sequence length="76" mass="8662">MATLTAFDPKSGAGRVKIDELLREKGRFYVTVKYGQDGQTRIDYKIYDVHKSIEYSFFANRNEAVTGIEIVRVVAD</sequence>
<accession>E6PX39</accession>
<comment type="caution">
    <text evidence="1">The sequence shown here is derived from an EMBL/GenBank/DDBJ whole genome shotgun (WGS) entry which is preliminary data.</text>
</comment>
<name>E6PX39_9ZZZZ</name>
<gene>
    <name evidence="1" type="ORF">CARN3_0427</name>
</gene>